<dbReference type="CDD" id="cd00865">
    <property type="entry name" value="PEBP_bact_arch"/>
    <property type="match status" value="1"/>
</dbReference>
<dbReference type="PANTHER" id="PTHR30289">
    <property type="entry name" value="UNCHARACTERIZED PROTEIN YBCL-RELATED"/>
    <property type="match status" value="1"/>
</dbReference>
<dbReference type="InterPro" id="IPR008914">
    <property type="entry name" value="PEBP"/>
</dbReference>
<proteinExistence type="predicted"/>
<dbReference type="Gene3D" id="3.90.280.10">
    <property type="entry name" value="PEBP-like"/>
    <property type="match status" value="1"/>
</dbReference>
<dbReference type="InterPro" id="IPR036610">
    <property type="entry name" value="PEBP-like_sf"/>
</dbReference>
<name>A0A7C4V573_9DEIN</name>
<sequence length="151" mass="15846">MKLFSPALGFGDPIPARYAYCGPGAQNLSPPLEWSGVPAGTESFALLMLDPDARGGSFVHWVVYDLPGSLSALPEGVSGSPDLLDGTNDYGAVGYGGPCPPPGPAHRYFFTLYALKVPSLDLPVGATATELVRAMNGAVLAEAEWMGTYRR</sequence>
<dbReference type="InterPro" id="IPR005247">
    <property type="entry name" value="YbhB_YbcL/LppC-like"/>
</dbReference>
<organism evidence="1">
    <name type="scientific">Oceanithermus profundus</name>
    <dbReference type="NCBI Taxonomy" id="187137"/>
    <lineage>
        <taxon>Bacteria</taxon>
        <taxon>Thermotogati</taxon>
        <taxon>Deinococcota</taxon>
        <taxon>Deinococci</taxon>
        <taxon>Thermales</taxon>
        <taxon>Thermaceae</taxon>
        <taxon>Oceanithermus</taxon>
    </lineage>
</organism>
<dbReference type="NCBIfam" id="TIGR00481">
    <property type="entry name" value="YbhB/YbcL family Raf kinase inhibitor-like protein"/>
    <property type="match status" value="1"/>
</dbReference>
<reference evidence="1" key="1">
    <citation type="journal article" date="2020" name="mSystems">
        <title>Genome- and Community-Level Interaction Insights into Carbon Utilization and Element Cycling Functions of Hydrothermarchaeota in Hydrothermal Sediment.</title>
        <authorList>
            <person name="Zhou Z."/>
            <person name="Liu Y."/>
            <person name="Xu W."/>
            <person name="Pan J."/>
            <person name="Luo Z.H."/>
            <person name="Li M."/>
        </authorList>
    </citation>
    <scope>NUCLEOTIDE SEQUENCE [LARGE SCALE GENOMIC DNA]</scope>
    <source>
        <strain evidence="1">HyVt-570</strain>
    </source>
</reference>
<gene>
    <name evidence="1" type="ORF">ENK37_01985</name>
</gene>
<evidence type="ECO:0000313" key="1">
    <source>
        <dbReference type="EMBL" id="HGY08811.1"/>
    </source>
</evidence>
<dbReference type="Proteomes" id="UP000885759">
    <property type="component" value="Unassembled WGS sequence"/>
</dbReference>
<dbReference type="EMBL" id="DRPZ01000058">
    <property type="protein sequence ID" value="HGY08811.1"/>
    <property type="molecule type" value="Genomic_DNA"/>
</dbReference>
<dbReference type="Pfam" id="PF01161">
    <property type="entry name" value="PBP"/>
    <property type="match status" value="1"/>
</dbReference>
<accession>A0A7C4V573</accession>
<dbReference type="SUPFAM" id="SSF49777">
    <property type="entry name" value="PEBP-like"/>
    <property type="match status" value="1"/>
</dbReference>
<comment type="caution">
    <text evidence="1">The sequence shown here is derived from an EMBL/GenBank/DDBJ whole genome shotgun (WGS) entry which is preliminary data.</text>
</comment>
<dbReference type="PANTHER" id="PTHR30289:SF1">
    <property type="entry name" value="PEBP (PHOSPHATIDYLETHANOLAMINE-BINDING PROTEIN) FAMILY PROTEIN"/>
    <property type="match status" value="1"/>
</dbReference>
<protein>
    <submittedName>
        <fullName evidence="1">YbhB/YbcL family Raf kinase inhibitor-like protein</fullName>
    </submittedName>
</protein>
<dbReference type="AlphaFoldDB" id="A0A7C4V573"/>